<gene>
    <name evidence="1" type="ORF">LZC39_09980</name>
</gene>
<accession>A0AAW5EIX8</accession>
<protein>
    <submittedName>
        <fullName evidence="1">Peptide chain release factor 1</fullName>
    </submittedName>
</protein>
<feature type="non-terminal residue" evidence="1">
    <location>
        <position position="1"/>
    </location>
</feature>
<dbReference type="EMBL" id="JAJUOL010000082">
    <property type="protein sequence ID" value="MCH3852419.1"/>
    <property type="molecule type" value="Genomic_DNA"/>
</dbReference>
<sequence length="45" mass="5279">NRISDHRINLTLYRLDAILQDGLFDEVIEPLIAHYQAESLQEQNL</sequence>
<comment type="caution">
    <text evidence="1">The sequence shown here is derived from an EMBL/GenBank/DDBJ whole genome shotgun (WGS) entry which is preliminary data.</text>
</comment>
<dbReference type="AlphaFoldDB" id="A0AAW5EIX8"/>
<dbReference type="Gene3D" id="3.30.70.1660">
    <property type="match status" value="1"/>
</dbReference>
<dbReference type="SUPFAM" id="SSF75620">
    <property type="entry name" value="Release factor"/>
    <property type="match status" value="1"/>
</dbReference>
<dbReference type="InterPro" id="IPR045853">
    <property type="entry name" value="Pep_chain_release_fac_I_sf"/>
</dbReference>
<organism evidence="1 2">
    <name type="scientific">Campylobacter jejuni</name>
    <dbReference type="NCBI Taxonomy" id="197"/>
    <lineage>
        <taxon>Bacteria</taxon>
        <taxon>Pseudomonadati</taxon>
        <taxon>Campylobacterota</taxon>
        <taxon>Epsilonproteobacteria</taxon>
        <taxon>Campylobacterales</taxon>
        <taxon>Campylobacteraceae</taxon>
        <taxon>Campylobacter</taxon>
    </lineage>
</organism>
<evidence type="ECO:0000313" key="1">
    <source>
        <dbReference type="EMBL" id="MCH3852419.1"/>
    </source>
</evidence>
<proteinExistence type="predicted"/>
<reference evidence="1" key="1">
    <citation type="submission" date="2021-12" db="EMBL/GenBank/DDBJ databases">
        <title>Prevalence of phenicol resistance gene fexA in Campylobacter isolated from poultry supply chain.</title>
        <authorList>
            <person name="Tang B."/>
            <person name="Zheng X."/>
            <person name="Lin J."/>
            <person name="Lin R."/>
            <person name="Yang H."/>
            <person name="Shen Z."/>
            <person name="Xia F."/>
        </authorList>
    </citation>
    <scope>NUCLEOTIDE SEQUENCE</scope>
    <source>
        <strain evidence="1">CJHN2011004</strain>
    </source>
</reference>
<evidence type="ECO:0000313" key="2">
    <source>
        <dbReference type="Proteomes" id="UP001199644"/>
    </source>
</evidence>
<name>A0AAW5EIX8_CAMJU</name>
<dbReference type="Proteomes" id="UP001199644">
    <property type="component" value="Unassembled WGS sequence"/>
</dbReference>